<sequence>MPSYSSYGSGGGGGGGASRYGGGSSSGSRFNPYGGGRPSGGGGGGYGGGAGGGRAGDVQHNYERNPVFSNLTPFRRDFSATLDTQVLDAMSDAEVHAFRKEHGMTLTGKDIPKPMLKFETANFPAPVMALLANSGFDSPTPIQAQGFPMALSGRNVVGIAQTGSGKTLSFVLPALVHILDQPPIQRGDGPIVLVLAPTRELAVQIQEVANGHGKALGIRSTCLYGGASKGPQIGDLNRSPHFIVATPGRLLDLLQMGKTNLRRITYLVLDEADRMLDMGFEQPLRDILAQIRPDRQMLFWSATWPKSVQRLAHDFLSSDHITVQVGSTELQANKRITQIVKVVDEMEKESALWETLSDIWKSLPEPEATRTMKRTVIFCNKKYLCDRLVQSMNDQNWSAVTIHGDKTQQERDWALREFKTGRCPILVATDVAARGLDVKDLGFVVNYDFPNNVEDYVHRIGRTARGADTVGTAYTFFSRGSKQDRGSARELVDLMRSANQEVSPELESMAMRGGSKGSSSGGRWRGGSGGRGGGRGGGYGGGRGGGGGRRW</sequence>
<evidence type="ECO:0000256" key="3">
    <source>
        <dbReference type="ARBA" id="ARBA00022741"/>
    </source>
</evidence>
<dbReference type="PROSITE" id="PS00039">
    <property type="entry name" value="DEAD_ATP_HELICASE"/>
    <property type="match status" value="1"/>
</dbReference>
<dbReference type="InterPro" id="IPR014001">
    <property type="entry name" value="Helicase_ATP-bd"/>
</dbReference>
<dbReference type="Pfam" id="PF00270">
    <property type="entry name" value="DEAD"/>
    <property type="match status" value="1"/>
</dbReference>
<dbReference type="Proteomes" id="UP000318582">
    <property type="component" value="Unassembled WGS sequence"/>
</dbReference>
<dbReference type="FunFam" id="3.40.50.300:FF:000079">
    <property type="entry name" value="probable ATP-dependent RNA helicase DDX17"/>
    <property type="match status" value="1"/>
</dbReference>
<dbReference type="AlphaFoldDB" id="A0A507E6K9"/>
<feature type="compositionally biased region" description="Gly residues" evidence="10">
    <location>
        <begin position="514"/>
        <end position="551"/>
    </location>
</feature>
<dbReference type="EMBL" id="QEAQ01000025">
    <property type="protein sequence ID" value="TPX59466.1"/>
    <property type="molecule type" value="Genomic_DNA"/>
</dbReference>
<dbReference type="SMART" id="SM00490">
    <property type="entry name" value="HELICc"/>
    <property type="match status" value="1"/>
</dbReference>
<keyword evidence="7" id="KW-0539">Nucleus</keyword>
<feature type="domain" description="Helicase ATP-binding" evidence="11">
    <location>
        <begin position="147"/>
        <end position="322"/>
    </location>
</feature>
<dbReference type="Pfam" id="PF00271">
    <property type="entry name" value="Helicase_C"/>
    <property type="match status" value="1"/>
</dbReference>
<evidence type="ECO:0000259" key="13">
    <source>
        <dbReference type="PROSITE" id="PS51195"/>
    </source>
</evidence>
<evidence type="ECO:0000259" key="12">
    <source>
        <dbReference type="PROSITE" id="PS51194"/>
    </source>
</evidence>
<dbReference type="SUPFAM" id="SSF52540">
    <property type="entry name" value="P-loop containing nucleoside triphosphate hydrolases"/>
    <property type="match status" value="2"/>
</dbReference>
<feature type="compositionally biased region" description="Gly residues" evidence="10">
    <location>
        <begin position="8"/>
        <end position="25"/>
    </location>
</feature>
<dbReference type="PANTHER" id="PTHR47958">
    <property type="entry name" value="ATP-DEPENDENT RNA HELICASE DBP3"/>
    <property type="match status" value="1"/>
</dbReference>
<dbReference type="GO" id="GO:0016787">
    <property type="term" value="F:hydrolase activity"/>
    <property type="evidence" value="ECO:0007669"/>
    <property type="project" value="UniProtKB-KW"/>
</dbReference>
<comment type="caution">
    <text evidence="14">The sequence shown here is derived from an EMBL/GenBank/DDBJ whole genome shotgun (WGS) entry which is preliminary data.</text>
</comment>
<dbReference type="Gene3D" id="3.40.50.300">
    <property type="entry name" value="P-loop containing nucleotide triphosphate hydrolases"/>
    <property type="match status" value="2"/>
</dbReference>
<gene>
    <name evidence="14" type="ORF">PhCBS80983_g02470</name>
</gene>
<evidence type="ECO:0000313" key="15">
    <source>
        <dbReference type="Proteomes" id="UP000318582"/>
    </source>
</evidence>
<keyword evidence="15" id="KW-1185">Reference proteome</keyword>
<evidence type="ECO:0000256" key="9">
    <source>
        <dbReference type="RuleBase" id="RU000492"/>
    </source>
</evidence>
<evidence type="ECO:0000313" key="14">
    <source>
        <dbReference type="EMBL" id="TPX59466.1"/>
    </source>
</evidence>
<dbReference type="OrthoDB" id="196131at2759"/>
<feature type="region of interest" description="Disordered" evidence="10">
    <location>
        <begin position="1"/>
        <end position="60"/>
    </location>
</feature>
<feature type="compositionally biased region" description="Gly residues" evidence="10">
    <location>
        <begin position="33"/>
        <end position="55"/>
    </location>
</feature>
<evidence type="ECO:0000256" key="10">
    <source>
        <dbReference type="SAM" id="MobiDB-lite"/>
    </source>
</evidence>
<evidence type="ECO:0000256" key="6">
    <source>
        <dbReference type="ARBA" id="ARBA00022840"/>
    </source>
</evidence>
<dbReference type="InterPro" id="IPR000629">
    <property type="entry name" value="RNA-helicase_DEAD-box_CS"/>
</dbReference>
<dbReference type="PROSITE" id="PS51195">
    <property type="entry name" value="Q_MOTIF"/>
    <property type="match status" value="1"/>
</dbReference>
<dbReference type="PROSITE" id="PS51194">
    <property type="entry name" value="HELICASE_CTER"/>
    <property type="match status" value="1"/>
</dbReference>
<dbReference type="STRING" id="109895.A0A507E6K9"/>
<dbReference type="FunFam" id="3.40.50.300:FF:000008">
    <property type="entry name" value="ATP-dependent RNA helicase RhlB"/>
    <property type="match status" value="1"/>
</dbReference>
<keyword evidence="3 9" id="KW-0547">Nucleotide-binding</keyword>
<feature type="region of interest" description="Disordered" evidence="10">
    <location>
        <begin position="502"/>
        <end position="551"/>
    </location>
</feature>
<dbReference type="SMART" id="SM00487">
    <property type="entry name" value="DEXDc"/>
    <property type="match status" value="1"/>
</dbReference>
<feature type="domain" description="Helicase C-terminal" evidence="12">
    <location>
        <begin position="338"/>
        <end position="510"/>
    </location>
</feature>
<protein>
    <recommendedName>
        <fullName evidence="2">RNA helicase</fullName>
        <ecNumber evidence="2">3.6.4.13</ecNumber>
    </recommendedName>
</protein>
<feature type="domain" description="DEAD-box RNA helicase Q" evidence="13">
    <location>
        <begin position="116"/>
        <end position="144"/>
    </location>
</feature>
<dbReference type="GO" id="GO:0003724">
    <property type="term" value="F:RNA helicase activity"/>
    <property type="evidence" value="ECO:0007669"/>
    <property type="project" value="UniProtKB-EC"/>
</dbReference>
<evidence type="ECO:0000256" key="5">
    <source>
        <dbReference type="ARBA" id="ARBA00022806"/>
    </source>
</evidence>
<dbReference type="PROSITE" id="PS51192">
    <property type="entry name" value="HELICASE_ATP_BIND_1"/>
    <property type="match status" value="1"/>
</dbReference>
<dbReference type="GO" id="GO:0005524">
    <property type="term" value="F:ATP binding"/>
    <property type="evidence" value="ECO:0007669"/>
    <property type="project" value="UniProtKB-KW"/>
</dbReference>
<reference evidence="14 15" key="1">
    <citation type="journal article" date="2019" name="Sci. Rep.">
        <title>Comparative genomics of chytrid fungi reveal insights into the obligate biotrophic and pathogenic lifestyle of Synchytrium endobioticum.</title>
        <authorList>
            <person name="van de Vossenberg B.T.L.H."/>
            <person name="Warris S."/>
            <person name="Nguyen H.D.T."/>
            <person name="van Gent-Pelzer M.P.E."/>
            <person name="Joly D.L."/>
            <person name="van de Geest H.C."/>
            <person name="Bonants P.J.M."/>
            <person name="Smith D.S."/>
            <person name="Levesque C.A."/>
            <person name="van der Lee T.A.J."/>
        </authorList>
    </citation>
    <scope>NUCLEOTIDE SEQUENCE [LARGE SCALE GENOMIC DNA]</scope>
    <source>
        <strain evidence="14 15">CBS 809.83</strain>
    </source>
</reference>
<dbReference type="EC" id="3.6.4.13" evidence="2"/>
<evidence type="ECO:0000256" key="1">
    <source>
        <dbReference type="ARBA" id="ARBA00004123"/>
    </source>
</evidence>
<organism evidence="14 15">
    <name type="scientific">Powellomyces hirtus</name>
    <dbReference type="NCBI Taxonomy" id="109895"/>
    <lineage>
        <taxon>Eukaryota</taxon>
        <taxon>Fungi</taxon>
        <taxon>Fungi incertae sedis</taxon>
        <taxon>Chytridiomycota</taxon>
        <taxon>Chytridiomycota incertae sedis</taxon>
        <taxon>Chytridiomycetes</taxon>
        <taxon>Spizellomycetales</taxon>
        <taxon>Powellomycetaceae</taxon>
        <taxon>Powellomyces</taxon>
    </lineage>
</organism>
<comment type="similarity">
    <text evidence="9">Belongs to the DEAD box helicase family.</text>
</comment>
<evidence type="ECO:0000256" key="8">
    <source>
        <dbReference type="PROSITE-ProRule" id="PRU00552"/>
    </source>
</evidence>
<dbReference type="InterPro" id="IPR027417">
    <property type="entry name" value="P-loop_NTPase"/>
</dbReference>
<feature type="short sequence motif" description="Q motif" evidence="8">
    <location>
        <begin position="116"/>
        <end position="144"/>
    </location>
</feature>
<accession>A0A507E6K9</accession>
<keyword evidence="6 9" id="KW-0067">ATP-binding</keyword>
<dbReference type="InterPro" id="IPR014014">
    <property type="entry name" value="RNA_helicase_DEAD_Q_motif"/>
</dbReference>
<keyword evidence="5 9" id="KW-0347">Helicase</keyword>
<evidence type="ECO:0000256" key="2">
    <source>
        <dbReference type="ARBA" id="ARBA00012552"/>
    </source>
</evidence>
<dbReference type="CDD" id="cd17966">
    <property type="entry name" value="DEADc_DDX5_DDX17"/>
    <property type="match status" value="1"/>
</dbReference>
<dbReference type="CDD" id="cd18787">
    <property type="entry name" value="SF2_C_DEAD"/>
    <property type="match status" value="1"/>
</dbReference>
<comment type="subcellular location">
    <subcellularLocation>
        <location evidence="1">Nucleus</location>
    </subcellularLocation>
</comment>
<dbReference type="InterPro" id="IPR001650">
    <property type="entry name" value="Helicase_C-like"/>
</dbReference>
<evidence type="ECO:0000259" key="11">
    <source>
        <dbReference type="PROSITE" id="PS51192"/>
    </source>
</evidence>
<dbReference type="InterPro" id="IPR011545">
    <property type="entry name" value="DEAD/DEAH_box_helicase_dom"/>
</dbReference>
<evidence type="ECO:0000256" key="7">
    <source>
        <dbReference type="ARBA" id="ARBA00023242"/>
    </source>
</evidence>
<keyword evidence="4 9" id="KW-0378">Hydrolase</keyword>
<proteinExistence type="inferred from homology"/>
<evidence type="ECO:0000256" key="4">
    <source>
        <dbReference type="ARBA" id="ARBA00022801"/>
    </source>
</evidence>
<dbReference type="GO" id="GO:0003676">
    <property type="term" value="F:nucleic acid binding"/>
    <property type="evidence" value="ECO:0007669"/>
    <property type="project" value="InterPro"/>
</dbReference>
<name>A0A507E6K9_9FUNG</name>
<dbReference type="GO" id="GO:0005634">
    <property type="term" value="C:nucleus"/>
    <property type="evidence" value="ECO:0007669"/>
    <property type="project" value="UniProtKB-SubCell"/>
</dbReference>